<dbReference type="EMBL" id="JACGCM010001844">
    <property type="protein sequence ID" value="KAF6148622.1"/>
    <property type="molecule type" value="Genomic_DNA"/>
</dbReference>
<evidence type="ECO:0000256" key="3">
    <source>
        <dbReference type="ARBA" id="ARBA00022676"/>
    </source>
</evidence>
<evidence type="ECO:0000256" key="7">
    <source>
        <dbReference type="ARBA" id="ARBA00023015"/>
    </source>
</evidence>
<evidence type="ECO:0000256" key="10">
    <source>
        <dbReference type="ARBA" id="ARBA00023163"/>
    </source>
</evidence>
<dbReference type="GO" id="GO:0030244">
    <property type="term" value="P:cellulose biosynthetic process"/>
    <property type="evidence" value="ECO:0007669"/>
    <property type="project" value="InterPro"/>
</dbReference>
<gene>
    <name evidence="14" type="ORF">GIB67_042581</name>
</gene>
<dbReference type="GO" id="GO:0071555">
    <property type="term" value="P:cell wall organization"/>
    <property type="evidence" value="ECO:0007669"/>
    <property type="project" value="UniProtKB-KW"/>
</dbReference>
<evidence type="ECO:0000256" key="8">
    <source>
        <dbReference type="ARBA" id="ARBA00023125"/>
    </source>
</evidence>
<evidence type="ECO:0000256" key="6">
    <source>
        <dbReference type="ARBA" id="ARBA00022989"/>
    </source>
</evidence>
<dbReference type="GO" id="GO:0012505">
    <property type="term" value="C:endomembrane system"/>
    <property type="evidence" value="ECO:0007669"/>
    <property type="project" value="UniProtKB-SubCell"/>
</dbReference>
<keyword evidence="8" id="KW-0238">DNA-binding</keyword>
<dbReference type="Pfam" id="PF03552">
    <property type="entry name" value="Cellulose_synt"/>
    <property type="match status" value="1"/>
</dbReference>
<keyword evidence="12" id="KW-0961">Cell wall biogenesis/degradation</keyword>
<name>A0A7J7M1A2_9MAGN</name>
<dbReference type="InterPro" id="IPR015300">
    <property type="entry name" value="DNA-bd_pseudobarrel_sf"/>
</dbReference>
<dbReference type="InterPro" id="IPR005150">
    <property type="entry name" value="Cellulose_synth"/>
</dbReference>
<dbReference type="InterPro" id="IPR003340">
    <property type="entry name" value="B3_DNA-bd"/>
</dbReference>
<dbReference type="SUPFAM" id="SSF101936">
    <property type="entry name" value="DNA-binding pseudobarrel domain"/>
    <property type="match status" value="1"/>
</dbReference>
<evidence type="ECO:0000256" key="12">
    <source>
        <dbReference type="ARBA" id="ARBA00023316"/>
    </source>
</evidence>
<dbReference type="GO" id="GO:0005634">
    <property type="term" value="C:nucleus"/>
    <property type="evidence" value="ECO:0007669"/>
    <property type="project" value="UniProtKB-SubCell"/>
</dbReference>
<dbReference type="Gene3D" id="2.40.330.10">
    <property type="entry name" value="DNA-binding pseudobarrel domain"/>
    <property type="match status" value="1"/>
</dbReference>
<evidence type="ECO:0000313" key="14">
    <source>
        <dbReference type="EMBL" id="KAF6148622.1"/>
    </source>
</evidence>
<evidence type="ECO:0000256" key="4">
    <source>
        <dbReference type="ARBA" id="ARBA00022679"/>
    </source>
</evidence>
<keyword evidence="3" id="KW-0328">Glycosyltransferase</keyword>
<evidence type="ECO:0000259" key="13">
    <source>
        <dbReference type="PROSITE" id="PS50863"/>
    </source>
</evidence>
<keyword evidence="6" id="KW-1133">Transmembrane helix</keyword>
<evidence type="ECO:0000256" key="1">
    <source>
        <dbReference type="ARBA" id="ARBA00004123"/>
    </source>
</evidence>
<comment type="caution">
    <text evidence="14">The sequence shown here is derived from an EMBL/GenBank/DDBJ whole genome shotgun (WGS) entry which is preliminary data.</text>
</comment>
<keyword evidence="5" id="KW-0812">Transmembrane</keyword>
<evidence type="ECO:0000256" key="2">
    <source>
        <dbReference type="ARBA" id="ARBA00004308"/>
    </source>
</evidence>
<dbReference type="GO" id="GO:0016760">
    <property type="term" value="F:cellulose synthase (UDP-forming) activity"/>
    <property type="evidence" value="ECO:0007669"/>
    <property type="project" value="InterPro"/>
</dbReference>
<organism evidence="14 15">
    <name type="scientific">Kingdonia uniflora</name>
    <dbReference type="NCBI Taxonomy" id="39325"/>
    <lineage>
        <taxon>Eukaryota</taxon>
        <taxon>Viridiplantae</taxon>
        <taxon>Streptophyta</taxon>
        <taxon>Embryophyta</taxon>
        <taxon>Tracheophyta</taxon>
        <taxon>Spermatophyta</taxon>
        <taxon>Magnoliopsida</taxon>
        <taxon>Ranunculales</taxon>
        <taxon>Circaeasteraceae</taxon>
        <taxon>Kingdonia</taxon>
    </lineage>
</organism>
<keyword evidence="7" id="KW-0805">Transcription regulation</keyword>
<dbReference type="AlphaFoldDB" id="A0A7J7M1A2"/>
<dbReference type="Proteomes" id="UP000541444">
    <property type="component" value="Unassembled WGS sequence"/>
</dbReference>
<evidence type="ECO:0000313" key="15">
    <source>
        <dbReference type="Proteomes" id="UP000541444"/>
    </source>
</evidence>
<sequence length="338" mass="37547">MWSSTTGWSIFVSQKNLVSGDAVLFLRGKDGELRLGIRRAVRPRNSLPNSVLTDQNMHPNIFSPVSNAISTKSMFHIFYSPRLLQISGPDSCQLESVYSLLSKLEGIVRTSSLANMNQMFLSCLLHGFPSHSTTLSGALVSCVLMAQKLVYTLDALIKIKDVGSFSAFMDDVKIFLAAYWVDARRVWITADVKLSGDAIRNSDSEGTKQSLASDDGFLESPNSAGFKIRVSSEISNGQVILNVDCGMYSNDPKSLKDALFFVMDEESGHKIAFVQFPQNFNNLTPNDIYDNRLTVGNKMGLKYGYPVEDIIYGLAIQCRGWKFVYYNPDRRGLLGVLQ</sequence>
<evidence type="ECO:0000256" key="5">
    <source>
        <dbReference type="ARBA" id="ARBA00022692"/>
    </source>
</evidence>
<keyword evidence="10" id="KW-0804">Transcription</keyword>
<dbReference type="PROSITE" id="PS50863">
    <property type="entry name" value="B3"/>
    <property type="match status" value="1"/>
</dbReference>
<comment type="subcellular location">
    <subcellularLocation>
        <location evidence="2">Endomembrane system</location>
    </subcellularLocation>
    <subcellularLocation>
        <location evidence="1">Nucleus</location>
    </subcellularLocation>
</comment>
<reference evidence="14 15" key="1">
    <citation type="journal article" date="2020" name="IScience">
        <title>Genome Sequencing of the Endangered Kingdonia uniflora (Circaeasteraceae, Ranunculales) Reveals Potential Mechanisms of Evolutionary Specialization.</title>
        <authorList>
            <person name="Sun Y."/>
            <person name="Deng T."/>
            <person name="Zhang A."/>
            <person name="Moore M.J."/>
            <person name="Landis J.B."/>
            <person name="Lin N."/>
            <person name="Zhang H."/>
            <person name="Zhang X."/>
            <person name="Huang J."/>
            <person name="Zhang X."/>
            <person name="Sun H."/>
            <person name="Wang H."/>
        </authorList>
    </citation>
    <scope>NUCLEOTIDE SEQUENCE [LARGE SCALE GENOMIC DNA]</scope>
    <source>
        <strain evidence="14">TB1705</strain>
        <tissue evidence="14">Leaf</tissue>
    </source>
</reference>
<keyword evidence="11" id="KW-0539">Nucleus</keyword>
<dbReference type="OrthoDB" id="1928202at2759"/>
<evidence type="ECO:0000256" key="9">
    <source>
        <dbReference type="ARBA" id="ARBA00023136"/>
    </source>
</evidence>
<dbReference type="GO" id="GO:0003677">
    <property type="term" value="F:DNA binding"/>
    <property type="evidence" value="ECO:0007669"/>
    <property type="project" value="UniProtKB-KW"/>
</dbReference>
<dbReference type="GO" id="GO:0016020">
    <property type="term" value="C:membrane"/>
    <property type="evidence" value="ECO:0007669"/>
    <property type="project" value="InterPro"/>
</dbReference>
<proteinExistence type="predicted"/>
<feature type="domain" description="TF-B3" evidence="13">
    <location>
        <begin position="1"/>
        <end position="41"/>
    </location>
</feature>
<protein>
    <recommendedName>
        <fullName evidence="13">TF-B3 domain-containing protein</fullName>
    </recommendedName>
</protein>
<keyword evidence="4" id="KW-0808">Transferase</keyword>
<keyword evidence="15" id="KW-1185">Reference proteome</keyword>
<evidence type="ECO:0000256" key="11">
    <source>
        <dbReference type="ARBA" id="ARBA00023242"/>
    </source>
</evidence>
<dbReference type="PANTHER" id="PTHR13301">
    <property type="entry name" value="X-BOX TRANSCRIPTION FACTOR-RELATED"/>
    <property type="match status" value="1"/>
</dbReference>
<keyword evidence="9" id="KW-0472">Membrane</keyword>
<accession>A0A7J7M1A2</accession>